<keyword evidence="2" id="KW-1185">Reference proteome</keyword>
<reference evidence="1 2" key="1">
    <citation type="submission" date="2018-02" db="EMBL/GenBank/DDBJ databases">
        <title>The genomes of Aspergillus section Nigri reveals drivers in fungal speciation.</title>
        <authorList>
            <consortium name="DOE Joint Genome Institute"/>
            <person name="Vesth T.C."/>
            <person name="Nybo J."/>
            <person name="Theobald S."/>
            <person name="Brandl J."/>
            <person name="Frisvad J.C."/>
            <person name="Nielsen K.F."/>
            <person name="Lyhne E.K."/>
            <person name="Kogle M.E."/>
            <person name="Kuo A."/>
            <person name="Riley R."/>
            <person name="Clum A."/>
            <person name="Nolan M."/>
            <person name="Lipzen A."/>
            <person name="Salamov A."/>
            <person name="Henrissat B."/>
            <person name="Wiebenga A."/>
            <person name="De vries R.P."/>
            <person name="Grigoriev I.V."/>
            <person name="Mortensen U.H."/>
            <person name="Andersen M.R."/>
            <person name="Baker S.E."/>
        </authorList>
    </citation>
    <scope>NUCLEOTIDE SEQUENCE [LARGE SCALE GENOMIC DNA]</scope>
    <source>
        <strain evidence="1 2">CBS 121057</strain>
    </source>
</reference>
<dbReference type="InterPro" id="IPR005197">
    <property type="entry name" value="Glyco_hydro_71"/>
</dbReference>
<sequence length="711" mass="77591">MQFAFSPLRLPGTSRTDQKKVSNAGNFSLSDWESDIKQAQDAHIDAFALNIAYDDPVNSAQLSNAFSAAGRLYFKLFFSFDYAGNGPWLKDDVIQLLTQYGSNSAYYHYDDVPFVSTFEGPDNADDWITIRKAVGGIFFMPDWSSLGAKAALEKGAGIINGLYSWAAWPWGDRDSNTFTDASYLQYLNESGTALPYMMPVSPWFYTNLPGYDKNWLWRGDDLWYDRWQEVLFIQPEFVEIITWNDWGESHYIGPLHDDSYALFSIGEAEFNYAENMPHDGWRQFLPFVIDTYKSGNAEITQEGVVAWYRLTSSTACDTGYTPGNTASELQLEFQPYDVVQDKIFFSALLGSAADVTVSIGGIEQAASWTYTPEGGIGIYHGSIPFTGFTGTVVVTITRDGSVIAEMTGEEILADCPNTWENWNAWVGYDMSDATISATPGLDLSDRVCVKGTSLGNFAGLCEFTCQYGYCPISACTCLAMGALVKPEVTLNVNGYPISGEDASYDGLCSYACNHDFCPDTACGSKEVPLTVPTVSDFSPPACIAGTGDGNLAGLCTYSCSYGFCPILSCTCTGTGDLVIAPDANTTISGKAASGLIARDYDPLCDFGCTRTYCPTGACVKTTATTTSTSDDSDWGSVSCSSLDPNSTTQWADANADDAWTAAIAYWKKSNYAHFTWAIANFFYGPEMADMDCFSLSDTNSKLRILIILCGE</sequence>
<accession>A0A319E0Q4</accession>
<proteinExistence type="predicted"/>
<evidence type="ECO:0000313" key="1">
    <source>
        <dbReference type="EMBL" id="PYI03577.1"/>
    </source>
</evidence>
<evidence type="ECO:0008006" key="3">
    <source>
        <dbReference type="Google" id="ProtNLM"/>
    </source>
</evidence>
<dbReference type="STRING" id="1448318.A0A319E0Q4"/>
<dbReference type="OrthoDB" id="1046782at2759"/>
<gene>
    <name evidence="1" type="ORF">BO78DRAFT_322502</name>
</gene>
<dbReference type="Proteomes" id="UP000248423">
    <property type="component" value="Unassembled WGS sequence"/>
</dbReference>
<dbReference type="GO" id="GO:0051118">
    <property type="term" value="F:glucan endo-1,3-alpha-glucosidase activity"/>
    <property type="evidence" value="ECO:0007669"/>
    <property type="project" value="InterPro"/>
</dbReference>
<dbReference type="CDD" id="cd11577">
    <property type="entry name" value="GH71"/>
    <property type="match status" value="1"/>
</dbReference>
<protein>
    <recommendedName>
        <fullName evidence="3">Alpha-1,3-glucanase/mutanase</fullName>
    </recommendedName>
</protein>
<dbReference type="AlphaFoldDB" id="A0A319E0Q4"/>
<organism evidence="1 2">
    <name type="scientific">Aspergillus sclerotiicarbonarius (strain CBS 121057 / IBT 28362)</name>
    <dbReference type="NCBI Taxonomy" id="1448318"/>
    <lineage>
        <taxon>Eukaryota</taxon>
        <taxon>Fungi</taxon>
        <taxon>Dikarya</taxon>
        <taxon>Ascomycota</taxon>
        <taxon>Pezizomycotina</taxon>
        <taxon>Eurotiomycetes</taxon>
        <taxon>Eurotiomycetidae</taxon>
        <taxon>Eurotiales</taxon>
        <taxon>Aspergillaceae</taxon>
        <taxon>Aspergillus</taxon>
        <taxon>Aspergillus subgen. Circumdati</taxon>
    </lineage>
</organism>
<evidence type="ECO:0000313" key="2">
    <source>
        <dbReference type="Proteomes" id="UP000248423"/>
    </source>
</evidence>
<dbReference type="PANTHER" id="PTHR43173:SF33">
    <property type="entry name" value="ASCUS WALL ENDO-1,3-ALPHA-GLUCANASE-RELATED"/>
    <property type="match status" value="1"/>
</dbReference>
<dbReference type="VEuPathDB" id="FungiDB:BO78DRAFT_322502"/>
<dbReference type="Gene3D" id="3.20.20.80">
    <property type="entry name" value="Glycosidases"/>
    <property type="match status" value="1"/>
</dbReference>
<dbReference type="EMBL" id="KZ826379">
    <property type="protein sequence ID" value="PYI03577.1"/>
    <property type="molecule type" value="Genomic_DNA"/>
</dbReference>
<dbReference type="Pfam" id="PF03659">
    <property type="entry name" value="Glyco_hydro_71"/>
    <property type="match status" value="1"/>
</dbReference>
<name>A0A319E0Q4_ASPSB</name>
<dbReference type="InterPro" id="IPR051130">
    <property type="entry name" value="Mito_struct-func_regulator"/>
</dbReference>
<dbReference type="PANTHER" id="PTHR43173">
    <property type="entry name" value="ABC1 FAMILY PROTEIN"/>
    <property type="match status" value="1"/>
</dbReference>